<dbReference type="NCBIfam" id="NF001452">
    <property type="entry name" value="PRK00311.1"/>
    <property type="match status" value="1"/>
</dbReference>
<comment type="similarity">
    <text evidence="2">Belongs to the PanB family.</text>
</comment>
<keyword evidence="4 6" id="KW-0808">Transferase</keyword>
<evidence type="ECO:0000256" key="2">
    <source>
        <dbReference type="ARBA" id="ARBA00008676"/>
    </source>
</evidence>
<comment type="pathway">
    <text evidence="1">Cofactor biosynthesis; (R)-pantothenate biosynthesis; (R)-pantoate from 3-methyl-2-oxobutanoate: step 1/2.</text>
</comment>
<reference evidence="6 7" key="1">
    <citation type="submission" date="2018-05" db="EMBL/GenBank/DDBJ databases">
        <title>Genome sequencing and assembly of the regulated plant pathogen Lachnellula willkommii and related sister species for the development of diagnostic species identification markers.</title>
        <authorList>
            <person name="Giroux E."/>
            <person name="Bilodeau G."/>
        </authorList>
    </citation>
    <scope>NUCLEOTIDE SEQUENCE [LARGE SCALE GENOMIC DNA]</scope>
    <source>
        <strain evidence="6 7">CBS 197.66</strain>
    </source>
</reference>
<dbReference type="InterPro" id="IPR015813">
    <property type="entry name" value="Pyrv/PenolPyrv_kinase-like_dom"/>
</dbReference>
<sequence>MSSSKQQQPRFYAMSRSISIVNRSRALLSQYTRPASFAAKPLLSQCQDRFSSHSPMGSSGPAHRKKVTLNSIRTLYKKGEPITVLTAHDFPSGHVADVAGMEIVLVGDSLAMVAMGMEDTSEVLLEEMLLHCRSVSRAAKTSFVVSHPALAPRSGDRIKFDQSPQVGDLPMGSYEIAPEQALETAIKFVKEGRVQGVKLEGGIEMAPTIKKITTAGIPVLGHIGLTPQRQNALGGFRVQGKTSAGALKVLEDALAVQEAGCFAMVVEAVPAEVAAHITRKLSVPTIGIGAGNGCSGQVLVQTDMTGNFPPGRFIPKFVKKYGDVWGESLKAIETYRDETKSRAYPAPEHTYPISKEELAEFERILDGKSV</sequence>
<accession>A0A8H8RJB1</accession>
<dbReference type="GO" id="GO:0032259">
    <property type="term" value="P:methylation"/>
    <property type="evidence" value="ECO:0007669"/>
    <property type="project" value="UniProtKB-KW"/>
</dbReference>
<proteinExistence type="inferred from homology"/>
<evidence type="ECO:0000313" key="6">
    <source>
        <dbReference type="EMBL" id="TVY35258.1"/>
    </source>
</evidence>
<dbReference type="HAMAP" id="MF_00156">
    <property type="entry name" value="PanB"/>
    <property type="match status" value="1"/>
</dbReference>
<dbReference type="UniPathway" id="UPA00028">
    <property type="reaction ID" value="UER00003"/>
</dbReference>
<dbReference type="PANTHER" id="PTHR20881:SF0">
    <property type="entry name" value="3-METHYL-2-OXOBUTANOATE HYDROXYMETHYLTRANSFERASE"/>
    <property type="match status" value="1"/>
</dbReference>
<dbReference type="AlphaFoldDB" id="A0A8H8RJB1"/>
<organism evidence="6 7">
    <name type="scientific">Lachnellula subtilissima</name>
    <dbReference type="NCBI Taxonomy" id="602034"/>
    <lineage>
        <taxon>Eukaryota</taxon>
        <taxon>Fungi</taxon>
        <taxon>Dikarya</taxon>
        <taxon>Ascomycota</taxon>
        <taxon>Pezizomycotina</taxon>
        <taxon>Leotiomycetes</taxon>
        <taxon>Helotiales</taxon>
        <taxon>Lachnaceae</taxon>
        <taxon>Lachnellula</taxon>
    </lineage>
</organism>
<comment type="catalytic activity">
    <reaction evidence="5">
        <text>(6R)-5,10-methylene-5,6,7,8-tetrahydrofolate + 3-methyl-2-oxobutanoate + H2O = 2-dehydropantoate + (6S)-5,6,7,8-tetrahydrofolate</text>
        <dbReference type="Rhea" id="RHEA:11824"/>
        <dbReference type="ChEBI" id="CHEBI:11561"/>
        <dbReference type="ChEBI" id="CHEBI:11851"/>
        <dbReference type="ChEBI" id="CHEBI:15377"/>
        <dbReference type="ChEBI" id="CHEBI:15636"/>
        <dbReference type="ChEBI" id="CHEBI:57453"/>
        <dbReference type="EC" id="2.1.2.11"/>
    </reaction>
</comment>
<dbReference type="SUPFAM" id="SSF51621">
    <property type="entry name" value="Phosphoenolpyruvate/pyruvate domain"/>
    <property type="match status" value="1"/>
</dbReference>
<dbReference type="OrthoDB" id="425211at2759"/>
<dbReference type="Gene3D" id="3.20.20.60">
    <property type="entry name" value="Phosphoenolpyruvate-binding domains"/>
    <property type="match status" value="1"/>
</dbReference>
<dbReference type="InterPro" id="IPR040442">
    <property type="entry name" value="Pyrv_kinase-like_dom_sf"/>
</dbReference>
<dbReference type="GO" id="GO:0000287">
    <property type="term" value="F:magnesium ion binding"/>
    <property type="evidence" value="ECO:0007669"/>
    <property type="project" value="TreeGrafter"/>
</dbReference>
<dbReference type="Proteomes" id="UP000462212">
    <property type="component" value="Unassembled WGS sequence"/>
</dbReference>
<protein>
    <recommendedName>
        <fullName evidence="3">3-methyl-2-oxobutanoate hydroxymethyltransferase</fullName>
        <ecNumber evidence="3">2.1.2.11</ecNumber>
    </recommendedName>
</protein>
<dbReference type="CDD" id="cd06557">
    <property type="entry name" value="KPHMT-like"/>
    <property type="match status" value="1"/>
</dbReference>
<name>A0A8H8RJB1_9HELO</name>
<dbReference type="Pfam" id="PF02548">
    <property type="entry name" value="Pantoate_transf"/>
    <property type="match status" value="2"/>
</dbReference>
<gene>
    <name evidence="6" type="primary">panB</name>
    <name evidence="6" type="ORF">LSUB1_G004257</name>
</gene>
<evidence type="ECO:0000256" key="1">
    <source>
        <dbReference type="ARBA" id="ARBA00005033"/>
    </source>
</evidence>
<dbReference type="EC" id="2.1.2.11" evidence="3"/>
<dbReference type="GO" id="GO:0015940">
    <property type="term" value="P:pantothenate biosynthetic process"/>
    <property type="evidence" value="ECO:0007669"/>
    <property type="project" value="UniProtKB-UniPathway"/>
</dbReference>
<keyword evidence="6" id="KW-0489">Methyltransferase</keyword>
<comment type="caution">
    <text evidence="6">The sequence shown here is derived from an EMBL/GenBank/DDBJ whole genome shotgun (WGS) entry which is preliminary data.</text>
</comment>
<dbReference type="GO" id="GO:0008168">
    <property type="term" value="F:methyltransferase activity"/>
    <property type="evidence" value="ECO:0007669"/>
    <property type="project" value="UniProtKB-KW"/>
</dbReference>
<dbReference type="GO" id="GO:0003864">
    <property type="term" value="F:3-methyl-2-oxobutanoate hydroxymethyltransferase activity"/>
    <property type="evidence" value="ECO:0007669"/>
    <property type="project" value="UniProtKB-EC"/>
</dbReference>
<dbReference type="EMBL" id="QGMJ01000542">
    <property type="protein sequence ID" value="TVY35258.1"/>
    <property type="molecule type" value="Genomic_DNA"/>
</dbReference>
<evidence type="ECO:0000313" key="7">
    <source>
        <dbReference type="Proteomes" id="UP000462212"/>
    </source>
</evidence>
<evidence type="ECO:0000256" key="3">
    <source>
        <dbReference type="ARBA" id="ARBA00012618"/>
    </source>
</evidence>
<keyword evidence="7" id="KW-1185">Reference proteome</keyword>
<dbReference type="PANTHER" id="PTHR20881">
    <property type="entry name" value="3-METHYL-2-OXOBUTANOATE HYDROXYMETHYLTRANSFERASE"/>
    <property type="match status" value="1"/>
</dbReference>
<dbReference type="InterPro" id="IPR003700">
    <property type="entry name" value="Pantoate_hydroxy_MeTrfase"/>
</dbReference>
<evidence type="ECO:0000256" key="4">
    <source>
        <dbReference type="ARBA" id="ARBA00022679"/>
    </source>
</evidence>
<dbReference type="GO" id="GO:0005739">
    <property type="term" value="C:mitochondrion"/>
    <property type="evidence" value="ECO:0007669"/>
    <property type="project" value="TreeGrafter"/>
</dbReference>
<evidence type="ECO:0000256" key="5">
    <source>
        <dbReference type="ARBA" id="ARBA00049172"/>
    </source>
</evidence>